<dbReference type="InterPro" id="IPR026906">
    <property type="entry name" value="LRR_5"/>
</dbReference>
<dbReference type="EMBL" id="KQ424229">
    <property type="protein sequence ID" value="KOF71332.1"/>
    <property type="molecule type" value="Genomic_DNA"/>
</dbReference>
<dbReference type="PANTHER" id="PTHR24367">
    <property type="entry name" value="LEUCINE-RICH REPEAT-CONTAINING PROTEIN"/>
    <property type="match status" value="1"/>
</dbReference>
<accession>A0A0L8G2R4</accession>
<evidence type="ECO:0000256" key="2">
    <source>
        <dbReference type="SAM" id="SignalP"/>
    </source>
</evidence>
<dbReference type="OMA" id="CECKSIG"/>
<feature type="transmembrane region" description="Helical" evidence="1">
    <location>
        <begin position="302"/>
        <end position="321"/>
    </location>
</feature>
<dbReference type="STRING" id="37653.A0A0L8G2R4"/>
<name>A0A0L8G2R4_OCTBM</name>
<feature type="signal peptide" evidence="2">
    <location>
        <begin position="1"/>
        <end position="20"/>
    </location>
</feature>
<reference evidence="3" key="1">
    <citation type="submission" date="2015-07" db="EMBL/GenBank/DDBJ databases">
        <title>MeaNS - Measles Nucleotide Surveillance Program.</title>
        <authorList>
            <person name="Tran T."/>
            <person name="Druce J."/>
        </authorList>
    </citation>
    <scope>NUCLEOTIDE SEQUENCE</scope>
    <source>
        <strain evidence="3">UCB-OBI-ISO-001</strain>
        <tissue evidence="3">Gonad</tissue>
    </source>
</reference>
<dbReference type="Pfam" id="PF13306">
    <property type="entry name" value="LRR_5"/>
    <property type="match status" value="1"/>
</dbReference>
<evidence type="ECO:0000256" key="1">
    <source>
        <dbReference type="SAM" id="Phobius"/>
    </source>
</evidence>
<dbReference type="InterPro" id="IPR051295">
    <property type="entry name" value="LGI_related"/>
</dbReference>
<keyword evidence="1" id="KW-0812">Transmembrane</keyword>
<dbReference type="KEGG" id="obi:106879512"/>
<dbReference type="AlphaFoldDB" id="A0A0L8G2R4"/>
<dbReference type="OrthoDB" id="6132944at2759"/>
<dbReference type="InterPro" id="IPR032675">
    <property type="entry name" value="LRR_dom_sf"/>
</dbReference>
<dbReference type="Gene3D" id="3.80.10.10">
    <property type="entry name" value="Ribonuclease Inhibitor"/>
    <property type="match status" value="1"/>
</dbReference>
<dbReference type="PANTHER" id="PTHR24367:SF318">
    <property type="entry name" value="LEUCINE-RICH GLIOMA-INACTIVATED PROTEIN 1-LIKE"/>
    <property type="match status" value="1"/>
</dbReference>
<keyword evidence="1" id="KW-0472">Membrane</keyword>
<proteinExistence type="predicted"/>
<protein>
    <recommendedName>
        <fullName evidence="4">LRRNT domain-containing protein</fullName>
    </recommendedName>
</protein>
<keyword evidence="1" id="KW-1133">Transmembrane helix</keyword>
<keyword evidence="2" id="KW-0732">Signal</keyword>
<dbReference type="SUPFAM" id="SSF52058">
    <property type="entry name" value="L domain-like"/>
    <property type="match status" value="1"/>
</dbReference>
<gene>
    <name evidence="3" type="ORF">OCBIM_22001224mg</name>
</gene>
<evidence type="ECO:0000313" key="3">
    <source>
        <dbReference type="EMBL" id="KOF71332.1"/>
    </source>
</evidence>
<evidence type="ECO:0008006" key="4">
    <source>
        <dbReference type="Google" id="ProtNLM"/>
    </source>
</evidence>
<organism evidence="3">
    <name type="scientific">Octopus bimaculoides</name>
    <name type="common">California two-spotted octopus</name>
    <dbReference type="NCBI Taxonomy" id="37653"/>
    <lineage>
        <taxon>Eukaryota</taxon>
        <taxon>Metazoa</taxon>
        <taxon>Spiralia</taxon>
        <taxon>Lophotrochozoa</taxon>
        <taxon>Mollusca</taxon>
        <taxon>Cephalopoda</taxon>
        <taxon>Coleoidea</taxon>
        <taxon>Octopodiformes</taxon>
        <taxon>Octopoda</taxon>
        <taxon>Incirrata</taxon>
        <taxon>Octopodidae</taxon>
        <taxon>Octopus</taxon>
    </lineage>
</organism>
<feature type="chain" id="PRO_5005582702" description="LRRNT domain-containing protein" evidence="2">
    <location>
        <begin position="21"/>
        <end position="322"/>
    </location>
</feature>
<sequence length="322" mass="35438">MPNSMIAVFFIFVLKTVALANKVYTKIPCPDFCECKSIGKIKCSVESLPLSLPAGKFKRVSFDNKGETLVDIPAPVIKMQPNTSIDTLVLQYLNISTIKTNAFEGLGNVELLLISHSSIKKIEPYAFRNLNITKFMFLNESVDTIESFAFSEINAASFNIYKSNVNTIQTAAFNKITSKLIIASSTIEDMQAQAVSNGTLAGFVAVKSKIIQFGCNDFHNISLLKIKANTTCDCNSVWLMEKVLTSYANLEYITCLAPPSLAGISLSQLNKTDVCNSSTITDSVCPSLTFKMEFIKSNANKWDASLTILVFVISYILFISLK</sequence>